<dbReference type="AlphaFoldDB" id="A0A813WRM2"/>
<dbReference type="Proteomes" id="UP000663879">
    <property type="component" value="Unassembled WGS sequence"/>
</dbReference>
<keyword evidence="3" id="KW-1185">Reference proteome</keyword>
<comment type="caution">
    <text evidence="2">The sequence shown here is derived from an EMBL/GenBank/DDBJ whole genome shotgun (WGS) entry which is preliminary data.</text>
</comment>
<reference evidence="2" key="1">
    <citation type="submission" date="2021-02" db="EMBL/GenBank/DDBJ databases">
        <authorList>
            <person name="Nowell W R."/>
        </authorList>
    </citation>
    <scope>NUCLEOTIDE SEQUENCE</scope>
    <source>
        <strain evidence="2">Ploen Becks lab</strain>
    </source>
</reference>
<accession>A0A813WRM2</accession>
<dbReference type="CDD" id="cd00037">
    <property type="entry name" value="CLECT"/>
    <property type="match status" value="1"/>
</dbReference>
<name>A0A813WRM2_9BILA</name>
<evidence type="ECO:0000259" key="1">
    <source>
        <dbReference type="PROSITE" id="PS50041"/>
    </source>
</evidence>
<sequence length="369" mass="40788">MTSKGLSCSSGVCRCTNSGNYWDSTNCVPKLGYGISCQFQVTTMTNSQCDERPNLYLVCLATPYTTNTYTCRCPSTMRWSGSACVTKSTYKGSCVNGVDTDCQDYNGLICNTFNNTCLCPITKYWDFTDLICKDKLPINSACTYPATTEREMCQDYAWLYCNSNFPGVGTCQCPADRYYSTTFMACLPRASHDQYCGDETLCMPSTPRVLTCKPEAGDTCQCENYQVINSPYYWSASEGNCRACPNGYYSGYGYNIQSSDNSITSRCYKAVNDITLDWNVASTNCNNDGGYLMNIRNTMEMGVAAFWSSGTRSFWIGAKSSGGSFTLQNYAFNVVPPLLWCKSEPNCNCVAGAFIHGDRGDCLDEDVLT</sequence>
<evidence type="ECO:0000313" key="3">
    <source>
        <dbReference type="Proteomes" id="UP000663879"/>
    </source>
</evidence>
<feature type="non-terminal residue" evidence="2">
    <location>
        <position position="1"/>
    </location>
</feature>
<dbReference type="SUPFAM" id="SSF56436">
    <property type="entry name" value="C-type lectin-like"/>
    <property type="match status" value="1"/>
</dbReference>
<evidence type="ECO:0000313" key="2">
    <source>
        <dbReference type="EMBL" id="CAF0859354.1"/>
    </source>
</evidence>
<gene>
    <name evidence="2" type="ORF">OXX778_LOCUS9357</name>
</gene>
<dbReference type="OrthoDB" id="10479848at2759"/>
<dbReference type="Gene3D" id="3.10.100.10">
    <property type="entry name" value="Mannose-Binding Protein A, subunit A"/>
    <property type="match status" value="1"/>
</dbReference>
<feature type="domain" description="C-type lectin" evidence="1">
    <location>
        <begin position="263"/>
        <end position="362"/>
    </location>
</feature>
<proteinExistence type="predicted"/>
<organism evidence="2 3">
    <name type="scientific">Brachionus calyciflorus</name>
    <dbReference type="NCBI Taxonomy" id="104777"/>
    <lineage>
        <taxon>Eukaryota</taxon>
        <taxon>Metazoa</taxon>
        <taxon>Spiralia</taxon>
        <taxon>Gnathifera</taxon>
        <taxon>Rotifera</taxon>
        <taxon>Eurotatoria</taxon>
        <taxon>Monogononta</taxon>
        <taxon>Pseudotrocha</taxon>
        <taxon>Ploima</taxon>
        <taxon>Brachionidae</taxon>
        <taxon>Brachionus</taxon>
    </lineage>
</organism>
<dbReference type="EMBL" id="CAJNOC010001375">
    <property type="protein sequence ID" value="CAF0859354.1"/>
    <property type="molecule type" value="Genomic_DNA"/>
</dbReference>
<dbReference type="InterPro" id="IPR001304">
    <property type="entry name" value="C-type_lectin-like"/>
</dbReference>
<dbReference type="InterPro" id="IPR016187">
    <property type="entry name" value="CTDL_fold"/>
</dbReference>
<protein>
    <recommendedName>
        <fullName evidence="1">C-type lectin domain-containing protein</fullName>
    </recommendedName>
</protein>
<dbReference type="PROSITE" id="PS50041">
    <property type="entry name" value="C_TYPE_LECTIN_2"/>
    <property type="match status" value="1"/>
</dbReference>
<dbReference type="InterPro" id="IPR016186">
    <property type="entry name" value="C-type_lectin-like/link_sf"/>
</dbReference>